<feature type="region of interest" description="Disordered" evidence="1">
    <location>
        <begin position="241"/>
        <end position="270"/>
    </location>
</feature>
<dbReference type="RefSeq" id="XP_003849469.1">
    <property type="nucleotide sequence ID" value="XM_003849421.1"/>
</dbReference>
<dbReference type="InParanoid" id="F9XJK5"/>
<keyword evidence="3" id="KW-1185">Reference proteome</keyword>
<feature type="compositionally biased region" description="Low complexity" evidence="1">
    <location>
        <begin position="98"/>
        <end position="116"/>
    </location>
</feature>
<evidence type="ECO:0000256" key="1">
    <source>
        <dbReference type="SAM" id="MobiDB-lite"/>
    </source>
</evidence>
<feature type="compositionally biased region" description="Polar residues" evidence="1">
    <location>
        <begin position="259"/>
        <end position="268"/>
    </location>
</feature>
<dbReference type="GeneID" id="13402440"/>
<dbReference type="HOGENOM" id="CLU_047721_1_0_1"/>
<dbReference type="OMA" id="RVHRTCH"/>
<dbReference type="Proteomes" id="UP000008062">
    <property type="component" value="Chromosome 9"/>
</dbReference>
<dbReference type="EMBL" id="CM001204">
    <property type="protein sequence ID" value="EGP84445.1"/>
    <property type="molecule type" value="Genomic_DNA"/>
</dbReference>
<dbReference type="OrthoDB" id="5370011at2759"/>
<sequence>MIKKKPSRWLQTRLATTKHYYHPIFEGPAPTAVVFDIINSERRGSFARAFDRVRSVMKRKRNATSPDLATPMEAPRRESVDLVLRPATAKAVARGEQTESSAQTSAPTTSSSTPKRTTMDLPITVDPDYESEEALLPMVDSRSDIRDHHIQELFSRHGSHGSQFRPHYRDLSPDRPTKIRRVEKPIRIRIHWTCHQCDRNFGREQTCVQCGHQRCKECPRQPPKQVRAMLDSARCSMERDERERLGLTSDEEEAVAVRPSSTASSPAILTSPIPFTSAPLDIDSSTDEQESTLDLSFYTRPRSALRTSIRSTRQPPTVIHQMCHECEAPLLSTTTSCPHCNHTRCENCPAPASPNTAAAATQWIAARRALTSRSLSADNALAATSPPMLKAVRRVYRKPRQRVRYNCEHCGTMFIAGDPCRECGHERCGDCLREPPRRTATSFDPELLALVNARLAAHAASLTQPVA</sequence>
<reference evidence="2 3" key="1">
    <citation type="journal article" date="2011" name="PLoS Genet.">
        <title>Finished genome of the fungal wheat pathogen Mycosphaerella graminicola reveals dispensome structure, chromosome plasticity, and stealth pathogenesis.</title>
        <authorList>
            <person name="Goodwin S.B."/>
            <person name="Ben M'barek S."/>
            <person name="Dhillon B."/>
            <person name="Wittenberg A.H.J."/>
            <person name="Crane C.F."/>
            <person name="Hane J.K."/>
            <person name="Foster A.J."/>
            <person name="Van der Lee T.A.J."/>
            <person name="Grimwood J."/>
            <person name="Aerts A."/>
            <person name="Antoniw J."/>
            <person name="Bailey A."/>
            <person name="Bluhm B."/>
            <person name="Bowler J."/>
            <person name="Bristow J."/>
            <person name="van der Burgt A."/>
            <person name="Canto-Canche B."/>
            <person name="Churchill A.C.L."/>
            <person name="Conde-Ferraez L."/>
            <person name="Cools H.J."/>
            <person name="Coutinho P.M."/>
            <person name="Csukai M."/>
            <person name="Dehal P."/>
            <person name="De Wit P."/>
            <person name="Donzelli B."/>
            <person name="van de Geest H.C."/>
            <person name="van Ham R.C.H.J."/>
            <person name="Hammond-Kosack K.E."/>
            <person name="Henrissat B."/>
            <person name="Kilian A."/>
            <person name="Kobayashi A.K."/>
            <person name="Koopmann E."/>
            <person name="Kourmpetis Y."/>
            <person name="Kuzniar A."/>
            <person name="Lindquist E."/>
            <person name="Lombard V."/>
            <person name="Maliepaard C."/>
            <person name="Martins N."/>
            <person name="Mehrabi R."/>
            <person name="Nap J.P.H."/>
            <person name="Ponomarenko A."/>
            <person name="Rudd J.J."/>
            <person name="Salamov A."/>
            <person name="Schmutz J."/>
            <person name="Schouten H.J."/>
            <person name="Shapiro H."/>
            <person name="Stergiopoulos I."/>
            <person name="Torriani S.F.F."/>
            <person name="Tu H."/>
            <person name="de Vries R.P."/>
            <person name="Waalwijk C."/>
            <person name="Ware S.B."/>
            <person name="Wiebenga A."/>
            <person name="Zwiers L.-H."/>
            <person name="Oliver R.P."/>
            <person name="Grigoriev I.V."/>
            <person name="Kema G.H.J."/>
        </authorList>
    </citation>
    <scope>NUCLEOTIDE SEQUENCE [LARGE SCALE GENOMIC DNA]</scope>
    <source>
        <strain evidence="3">CBS 115943 / IPO323</strain>
    </source>
</reference>
<evidence type="ECO:0000313" key="3">
    <source>
        <dbReference type="Proteomes" id="UP000008062"/>
    </source>
</evidence>
<name>F9XJK5_ZYMTI</name>
<feature type="region of interest" description="Disordered" evidence="1">
    <location>
        <begin position="88"/>
        <end position="121"/>
    </location>
</feature>
<gene>
    <name evidence="2" type="ORF">MYCGRDRAFT_110828</name>
</gene>
<organism evidence="2 3">
    <name type="scientific">Zymoseptoria tritici (strain CBS 115943 / IPO323)</name>
    <name type="common">Speckled leaf blotch fungus</name>
    <name type="synonym">Septoria tritici</name>
    <dbReference type="NCBI Taxonomy" id="336722"/>
    <lineage>
        <taxon>Eukaryota</taxon>
        <taxon>Fungi</taxon>
        <taxon>Dikarya</taxon>
        <taxon>Ascomycota</taxon>
        <taxon>Pezizomycotina</taxon>
        <taxon>Dothideomycetes</taxon>
        <taxon>Dothideomycetidae</taxon>
        <taxon>Mycosphaerellales</taxon>
        <taxon>Mycosphaerellaceae</taxon>
        <taxon>Zymoseptoria</taxon>
    </lineage>
</organism>
<accession>F9XJK5</accession>
<proteinExistence type="predicted"/>
<dbReference type="eggNOG" id="ENOG502S621">
    <property type="taxonomic scope" value="Eukaryota"/>
</dbReference>
<dbReference type="KEGG" id="ztr:MYCGRDRAFT_110828"/>
<evidence type="ECO:0000313" key="2">
    <source>
        <dbReference type="EMBL" id="EGP84445.1"/>
    </source>
</evidence>
<protein>
    <submittedName>
        <fullName evidence="2">Uncharacterized protein</fullName>
    </submittedName>
</protein>
<dbReference type="AlphaFoldDB" id="F9XJK5"/>